<protein>
    <recommendedName>
        <fullName evidence="4">DUF4331 domain-containing protein</fullName>
    </recommendedName>
</protein>
<dbReference type="Proteomes" id="UP000238348">
    <property type="component" value="Chromosome"/>
</dbReference>
<feature type="chain" id="PRO_5014610290" description="DUF4331 domain-containing protein" evidence="1">
    <location>
        <begin position="25"/>
        <end position="470"/>
    </location>
</feature>
<organism evidence="2 3">
    <name type="scientific">Sorangium cellulosum</name>
    <name type="common">Polyangium cellulosum</name>
    <dbReference type="NCBI Taxonomy" id="56"/>
    <lineage>
        <taxon>Bacteria</taxon>
        <taxon>Pseudomonadati</taxon>
        <taxon>Myxococcota</taxon>
        <taxon>Polyangia</taxon>
        <taxon>Polyangiales</taxon>
        <taxon>Polyangiaceae</taxon>
        <taxon>Sorangium</taxon>
    </lineage>
</organism>
<dbReference type="InterPro" id="IPR025566">
    <property type="entry name" value="DUF4331"/>
</dbReference>
<gene>
    <name evidence="2" type="ORF">SOCE26_086350</name>
</gene>
<dbReference type="EMBL" id="CP012673">
    <property type="protein sequence ID" value="AUX47123.1"/>
    <property type="molecule type" value="Genomic_DNA"/>
</dbReference>
<evidence type="ECO:0000313" key="2">
    <source>
        <dbReference type="EMBL" id="AUX47123.1"/>
    </source>
</evidence>
<evidence type="ECO:0008006" key="4">
    <source>
        <dbReference type="Google" id="ProtNLM"/>
    </source>
</evidence>
<evidence type="ECO:0000256" key="1">
    <source>
        <dbReference type="SAM" id="SignalP"/>
    </source>
</evidence>
<name>A0A2L0F6F3_SORCE</name>
<dbReference type="AlphaFoldDB" id="A0A2L0F6F3"/>
<dbReference type="Pfam" id="PF14224">
    <property type="entry name" value="DUF4331"/>
    <property type="match status" value="1"/>
</dbReference>
<dbReference type="RefSeq" id="WP_234022958.1">
    <property type="nucleotide sequence ID" value="NZ_CP012673.1"/>
</dbReference>
<proteinExistence type="predicted"/>
<sequence length="470" mass="49202">MTYRPSRAGAVFAASVALSAPGLAAASSHREAPAIARDPAADNTDLYAWVEGGNLVILASYVPHQEPAGGPGFHGLSDDVLYEVHIARGPSSLEDALTYQFRFSTAPYRASDPAALTPAPSGGDELFAQLAGGAQTYTLTKIEGGAATVILADAPVAPPNVGRRTNQLAYRIAGGGYPAFATSSKFLKQMAGGEGRAWVGPRDDGFYADLGRGSDLAGLCPLLSAPHPACTARDSLAGFNVHTLALEIPLAKVNGGSAPTPGASDRQTLGIWASASRRKVRILRANGKEDGLGPWVQVSRVGLPLVNTWIIGLQDRDKYNRTHPRDDLAHFGAYFLNPMLVRDAEFAGLYRAGQPLAAFDPEALKQGRTDLVDTFNLKPAALGAHAIETFGDVLRIDLGMPSGFPNGRALTVGTDREQTDVTDAVLSLLLTGALGGAAGDGVAANDAPFLPTFPYLATPWEGATQGHFRP</sequence>
<reference evidence="2 3" key="1">
    <citation type="submission" date="2015-09" db="EMBL/GenBank/DDBJ databases">
        <title>Sorangium comparison.</title>
        <authorList>
            <person name="Zaburannyi N."/>
            <person name="Bunk B."/>
            <person name="Overmann J."/>
            <person name="Mueller R."/>
        </authorList>
    </citation>
    <scope>NUCLEOTIDE SEQUENCE [LARGE SCALE GENOMIC DNA]</scope>
    <source>
        <strain evidence="2 3">So ce26</strain>
    </source>
</reference>
<evidence type="ECO:0000313" key="3">
    <source>
        <dbReference type="Proteomes" id="UP000238348"/>
    </source>
</evidence>
<feature type="signal peptide" evidence="1">
    <location>
        <begin position="1"/>
        <end position="24"/>
    </location>
</feature>
<accession>A0A2L0F6F3</accession>
<keyword evidence="1" id="KW-0732">Signal</keyword>